<accession>A0A9P7KQ86</accession>
<dbReference type="PANTHER" id="PTHR47784">
    <property type="entry name" value="STEROL UPTAKE CONTROL PROTEIN 2"/>
    <property type="match status" value="1"/>
</dbReference>
<dbReference type="EMBL" id="JAGPUO010000006">
    <property type="protein sequence ID" value="KAG5661736.1"/>
    <property type="molecule type" value="Genomic_DNA"/>
</dbReference>
<evidence type="ECO:0000256" key="2">
    <source>
        <dbReference type="SAM" id="MobiDB-lite"/>
    </source>
</evidence>
<dbReference type="AlphaFoldDB" id="A0A9P7KQ86"/>
<dbReference type="InterPro" id="IPR001138">
    <property type="entry name" value="Zn2Cys6_DnaBD"/>
</dbReference>
<name>A0A9P7KQ86_9HYPO</name>
<dbReference type="Pfam" id="PF11312">
    <property type="entry name" value="Methyltransf_34"/>
    <property type="match status" value="1"/>
</dbReference>
<dbReference type="InterPro" id="IPR053157">
    <property type="entry name" value="Sterol_Uptake_Regulator"/>
</dbReference>
<reference evidence="3" key="1">
    <citation type="submission" date="2021-04" db="EMBL/GenBank/DDBJ databases">
        <title>Draft genome of Fusarium avenaceum strain F156N33, isolated from an atmospheric sample in Virginia.</title>
        <authorList>
            <person name="Yang S."/>
            <person name="Vinatzer B.A."/>
            <person name="Coleman J."/>
        </authorList>
    </citation>
    <scope>NUCLEOTIDE SEQUENCE</scope>
    <source>
        <strain evidence="3">F156N33</strain>
    </source>
</reference>
<evidence type="ECO:0008006" key="5">
    <source>
        <dbReference type="Google" id="ProtNLM"/>
    </source>
</evidence>
<sequence>MTKFKRNAQSQPKHGKPLSSGASRAPVAPPVRRPGWTGPSYIRKTTKQTPTAVKDVSSIEQIQSLFVQHQQLILDTIRTTFPAVDEFNALIPVLREVREALEQQDYCKAFGTEEFLEAYTIRWSPSRALAFANVLAWICSEKRENVWVQQFLQHNGQKPSKVVCIGRGGSDLLACVALLKHSHQSKLDAIPRPGLSSPNATTQDGISITTSHLDPDHDSSAMVDLNLIDRHVWSGIVTKLQHTLTTTPTLPKYATAKAHAANISAIPSHAVNLSVNHLDILESGDTDLRAMIGPDPALITLFYTLHELYSISISKTSAFLLKLASTAPKGSLLLIVDSPGAEAALPKSSNEGHEKKYPLEWLFYQALLPPKSADSEEGEQPAWRKLVEGGHEKEYKLPAGLRFPGCLENTRFQCDEAKPQCAGCARRGEECLYDALSHPPTSRSRGSPASDAATAISETQDTAEPILASPSVDETATASNYGAKHLLDLRLMHHYCISTAESFAAEFSQDIASILKVELPRLAYQHEFLMDAILLVAMVHLGCTEPETLQTLPIYVYRDQALRTLRQAISNMTDSNVAAARGASVLLATVSFATDRVSQQSGLWLTNWLTLAHGRRNIRLQANAAEGQARNLSGASLYGYFNDVPDSDRIASGMQCAIQRDRGIHGDEMCLKALHRAATEVSRLISALESPRDHIWLAKQIKAWAFDMVELSFLEFVRQERSCALVILSYFLAMFSLLPRTWVYDGLVSHDMEIIADKLGPEWEDCIVLPKMVLHVKGRETLTELLLSCL</sequence>
<organism evidence="3 4">
    <name type="scientific">Fusarium avenaceum</name>
    <dbReference type="NCBI Taxonomy" id="40199"/>
    <lineage>
        <taxon>Eukaryota</taxon>
        <taxon>Fungi</taxon>
        <taxon>Dikarya</taxon>
        <taxon>Ascomycota</taxon>
        <taxon>Pezizomycotina</taxon>
        <taxon>Sordariomycetes</taxon>
        <taxon>Hypocreomycetidae</taxon>
        <taxon>Hypocreales</taxon>
        <taxon>Nectriaceae</taxon>
        <taxon>Fusarium</taxon>
        <taxon>Fusarium tricinctum species complex</taxon>
    </lineage>
</organism>
<dbReference type="GO" id="GO:0008270">
    <property type="term" value="F:zinc ion binding"/>
    <property type="evidence" value="ECO:0007669"/>
    <property type="project" value="InterPro"/>
</dbReference>
<dbReference type="InterPro" id="IPR036864">
    <property type="entry name" value="Zn2-C6_fun-type_DNA-bd_sf"/>
</dbReference>
<dbReference type="PANTHER" id="PTHR47784:SF5">
    <property type="entry name" value="STEROL UPTAKE CONTROL PROTEIN 2"/>
    <property type="match status" value="1"/>
</dbReference>
<keyword evidence="4" id="KW-1185">Reference proteome</keyword>
<comment type="caution">
    <text evidence="3">The sequence shown here is derived from an EMBL/GenBank/DDBJ whole genome shotgun (WGS) entry which is preliminary data.</text>
</comment>
<feature type="compositionally biased region" description="Polar residues" evidence="2">
    <location>
        <begin position="196"/>
        <end position="212"/>
    </location>
</feature>
<gene>
    <name evidence="3" type="ORF">KAF25_003975</name>
</gene>
<evidence type="ECO:0000313" key="3">
    <source>
        <dbReference type="EMBL" id="KAG5661736.1"/>
    </source>
</evidence>
<evidence type="ECO:0000313" key="4">
    <source>
        <dbReference type="Proteomes" id="UP000782241"/>
    </source>
</evidence>
<keyword evidence="1" id="KW-0539">Nucleus</keyword>
<evidence type="ECO:0000256" key="1">
    <source>
        <dbReference type="ARBA" id="ARBA00023242"/>
    </source>
</evidence>
<protein>
    <recommendedName>
        <fullName evidence="5">Zn(2)-C6 fungal-type domain-containing protein</fullName>
    </recommendedName>
</protein>
<proteinExistence type="predicted"/>
<dbReference type="GO" id="GO:0001228">
    <property type="term" value="F:DNA-binding transcription activator activity, RNA polymerase II-specific"/>
    <property type="evidence" value="ECO:0007669"/>
    <property type="project" value="TreeGrafter"/>
</dbReference>
<feature type="region of interest" description="Disordered" evidence="2">
    <location>
        <begin position="438"/>
        <end position="465"/>
    </location>
</feature>
<feature type="region of interest" description="Disordered" evidence="2">
    <location>
        <begin position="189"/>
        <end position="213"/>
    </location>
</feature>
<feature type="region of interest" description="Disordered" evidence="2">
    <location>
        <begin position="1"/>
        <end position="48"/>
    </location>
</feature>
<dbReference type="Proteomes" id="UP000782241">
    <property type="component" value="Unassembled WGS sequence"/>
</dbReference>
<dbReference type="InterPro" id="IPR021463">
    <property type="entry name" value="Methyltransf_34"/>
</dbReference>
<dbReference type="CDD" id="cd00067">
    <property type="entry name" value="GAL4"/>
    <property type="match status" value="1"/>
</dbReference>
<dbReference type="Gene3D" id="4.10.240.10">
    <property type="entry name" value="Zn(2)-C6 fungal-type DNA-binding domain"/>
    <property type="match status" value="1"/>
</dbReference>